<name>A0AAE0GUD4_9CHLO</name>
<dbReference type="AlphaFoldDB" id="A0AAE0GUD4"/>
<feature type="region of interest" description="Disordered" evidence="1">
    <location>
        <begin position="1"/>
        <end position="26"/>
    </location>
</feature>
<evidence type="ECO:0000313" key="3">
    <source>
        <dbReference type="Proteomes" id="UP001190700"/>
    </source>
</evidence>
<gene>
    <name evidence="2" type="ORF">CYMTET_7840</name>
</gene>
<feature type="compositionally biased region" description="Low complexity" evidence="1">
    <location>
        <begin position="133"/>
        <end position="144"/>
    </location>
</feature>
<dbReference type="EMBL" id="LGRX02002256">
    <property type="protein sequence ID" value="KAK3284519.1"/>
    <property type="molecule type" value="Genomic_DNA"/>
</dbReference>
<protein>
    <submittedName>
        <fullName evidence="2">Uncharacterized protein</fullName>
    </submittedName>
</protein>
<dbReference type="Proteomes" id="UP001190700">
    <property type="component" value="Unassembled WGS sequence"/>
</dbReference>
<reference evidence="2 3" key="1">
    <citation type="journal article" date="2015" name="Genome Biol. Evol.">
        <title>Comparative Genomics of a Bacterivorous Green Alga Reveals Evolutionary Causalities and Consequences of Phago-Mixotrophic Mode of Nutrition.</title>
        <authorList>
            <person name="Burns J.A."/>
            <person name="Paasch A."/>
            <person name="Narechania A."/>
            <person name="Kim E."/>
        </authorList>
    </citation>
    <scope>NUCLEOTIDE SEQUENCE [LARGE SCALE GENOMIC DNA]</scope>
    <source>
        <strain evidence="2 3">PLY_AMNH</strain>
    </source>
</reference>
<feature type="region of interest" description="Disordered" evidence="1">
    <location>
        <begin position="110"/>
        <end position="144"/>
    </location>
</feature>
<proteinExistence type="predicted"/>
<evidence type="ECO:0000313" key="2">
    <source>
        <dbReference type="EMBL" id="KAK3284519.1"/>
    </source>
</evidence>
<organism evidence="2 3">
    <name type="scientific">Cymbomonas tetramitiformis</name>
    <dbReference type="NCBI Taxonomy" id="36881"/>
    <lineage>
        <taxon>Eukaryota</taxon>
        <taxon>Viridiplantae</taxon>
        <taxon>Chlorophyta</taxon>
        <taxon>Pyramimonadophyceae</taxon>
        <taxon>Pyramimonadales</taxon>
        <taxon>Pyramimonadaceae</taxon>
        <taxon>Cymbomonas</taxon>
    </lineage>
</organism>
<accession>A0AAE0GUD4</accession>
<comment type="caution">
    <text evidence="2">The sequence shown here is derived from an EMBL/GenBank/DDBJ whole genome shotgun (WGS) entry which is preliminary data.</text>
</comment>
<feature type="compositionally biased region" description="Low complexity" evidence="1">
    <location>
        <begin position="1"/>
        <end position="13"/>
    </location>
</feature>
<keyword evidence="3" id="KW-1185">Reference proteome</keyword>
<evidence type="ECO:0000256" key="1">
    <source>
        <dbReference type="SAM" id="MobiDB-lite"/>
    </source>
</evidence>
<sequence length="363" mass="38176">MEANAEGGEQVDGNGDEDEDEEAARGGAVGWKEKWVRLLSFALARGVAGLIIRRAVGRCPAGSGWRWAGGGRVRGGMGPDLDRGEADRREGAERLALMDRAWEDAFEETDYATQDGSGGGTQESEGTQRERSGQASGEAGEAGAMASRLLESMEDVRREVEHLGTVEGQGGGTAEARSGGARAGIGGLSQAASSVEDILNEWDDLLSPGPESGVWTQEQRGASPEQAMALAEGGVATLMGASRAQGPIPAAMTTYNRLHGSIRHLISFRAHRARLLAVPELKEQCGVTVTAQVWSALLKFAATSQGNQRKGSSHGELVLGVEGYRRKSVADAQVCMRATQFIILSPLGQPLGILAVAWVGKLS</sequence>